<dbReference type="GeneID" id="9675883"/>
<dbReference type="VEuPathDB" id="FungiDB:NECHADRAFT_102165"/>
<dbReference type="OrthoDB" id="3508621at2759"/>
<dbReference type="Proteomes" id="UP000005206">
    <property type="component" value="Chromosome 12"/>
</dbReference>
<name>C7Z2Y4_FUSV7</name>
<protein>
    <submittedName>
        <fullName evidence="1">Uncharacterized protein</fullName>
    </submittedName>
</protein>
<dbReference type="KEGG" id="nhe:NECHADRAFT_102165"/>
<dbReference type="InParanoid" id="C7Z2Y4"/>
<dbReference type="HOGENOM" id="CLU_1261821_0_0_1"/>
<dbReference type="AlphaFoldDB" id="C7Z2Y4"/>
<dbReference type="STRING" id="660122.C7Z2Y4"/>
<keyword evidence="2" id="KW-1185">Reference proteome</keyword>
<dbReference type="RefSeq" id="XP_003047278.1">
    <property type="nucleotide sequence ID" value="XM_003047232.1"/>
</dbReference>
<accession>C7Z2Y4</accession>
<evidence type="ECO:0000313" key="1">
    <source>
        <dbReference type="EMBL" id="EEU41565.1"/>
    </source>
</evidence>
<dbReference type="EMBL" id="GG698907">
    <property type="protein sequence ID" value="EEU41565.1"/>
    <property type="molecule type" value="Genomic_DNA"/>
</dbReference>
<gene>
    <name evidence="1" type="ORF">NECHADRAFT_102165</name>
</gene>
<evidence type="ECO:0000313" key="2">
    <source>
        <dbReference type="Proteomes" id="UP000005206"/>
    </source>
</evidence>
<reference evidence="1 2" key="1">
    <citation type="journal article" date="2009" name="PLoS Genet.">
        <title>The genome of Nectria haematococca: contribution of supernumerary chromosomes to gene expansion.</title>
        <authorList>
            <person name="Coleman J.J."/>
            <person name="Rounsley S.D."/>
            <person name="Rodriguez-Carres M."/>
            <person name="Kuo A."/>
            <person name="Wasmann C.C."/>
            <person name="Grimwood J."/>
            <person name="Schmutz J."/>
            <person name="Taga M."/>
            <person name="White G.J."/>
            <person name="Zhou S."/>
            <person name="Schwartz D.C."/>
            <person name="Freitag M."/>
            <person name="Ma L.J."/>
            <person name="Danchin E.G."/>
            <person name="Henrissat B."/>
            <person name="Coutinho P.M."/>
            <person name="Nelson D.R."/>
            <person name="Straney D."/>
            <person name="Napoli C.A."/>
            <person name="Barker B.M."/>
            <person name="Gribskov M."/>
            <person name="Rep M."/>
            <person name="Kroken S."/>
            <person name="Molnar I."/>
            <person name="Rensing C."/>
            <person name="Kennell J.C."/>
            <person name="Zamora J."/>
            <person name="Farman M.L."/>
            <person name="Selker E.U."/>
            <person name="Salamov A."/>
            <person name="Shapiro H."/>
            <person name="Pangilinan J."/>
            <person name="Lindquist E."/>
            <person name="Lamers C."/>
            <person name="Grigoriev I.V."/>
            <person name="Geiser D.M."/>
            <person name="Covert S.F."/>
            <person name="Temporini E."/>
            <person name="Vanetten H.D."/>
        </authorList>
    </citation>
    <scope>NUCLEOTIDE SEQUENCE [LARGE SCALE GENOMIC DNA]</scope>
    <source>
        <strain evidence="2">ATCC MYA-4622 / CBS 123669 / FGSC 9596 / NRRL 45880 / 77-13-4</strain>
    </source>
</reference>
<sequence length="219" mass="25049">MDPYPIPSTPRDWADIVGQRHATADPYGLDISNIGPNAFCSASKLKYEDWLLLRVLWQPATGKATHKTIFGDRGSDLKAAADRRLASEPWMQALKAQSHNPMEWSYMAAWKLNLAEIVKRVKCLQNLEEGKIYDDPVLRFSRMLINLWEGISPLTCRQMRHNAKVGLPDVFFVREVGQTFAVLGCSSYFSTACQHQGHHYKRRARAYPFHVRFASRSPR</sequence>
<organism evidence="1 2">
    <name type="scientific">Fusarium vanettenii (strain ATCC MYA-4622 / CBS 123669 / FGSC 9596 / NRRL 45880 / 77-13-4)</name>
    <name type="common">Fusarium solani subsp. pisi</name>
    <dbReference type="NCBI Taxonomy" id="660122"/>
    <lineage>
        <taxon>Eukaryota</taxon>
        <taxon>Fungi</taxon>
        <taxon>Dikarya</taxon>
        <taxon>Ascomycota</taxon>
        <taxon>Pezizomycotina</taxon>
        <taxon>Sordariomycetes</taxon>
        <taxon>Hypocreomycetidae</taxon>
        <taxon>Hypocreales</taxon>
        <taxon>Nectriaceae</taxon>
        <taxon>Fusarium</taxon>
        <taxon>Fusarium solani species complex</taxon>
        <taxon>Fusarium vanettenii</taxon>
    </lineage>
</organism>
<proteinExistence type="predicted"/>